<feature type="domain" description="HTH lacI-type" evidence="4">
    <location>
        <begin position="37"/>
        <end position="92"/>
    </location>
</feature>
<proteinExistence type="predicted"/>
<evidence type="ECO:0000256" key="1">
    <source>
        <dbReference type="ARBA" id="ARBA00023015"/>
    </source>
</evidence>
<comment type="caution">
    <text evidence="5">The sequence shown here is derived from an EMBL/GenBank/DDBJ whole genome shotgun (WGS) entry which is preliminary data.</text>
</comment>
<dbReference type="Pfam" id="PF13377">
    <property type="entry name" value="Peripla_BP_3"/>
    <property type="match status" value="1"/>
</dbReference>
<accession>A0A844G4H1</accession>
<keyword evidence="3" id="KW-0804">Transcription</keyword>
<dbReference type="EMBL" id="VUNS01000021">
    <property type="protein sequence ID" value="MST98657.1"/>
    <property type="molecule type" value="Genomic_DNA"/>
</dbReference>
<dbReference type="Gene3D" id="3.40.50.2300">
    <property type="match status" value="2"/>
</dbReference>
<sequence length="380" mass="43411">MARLKKHFSILYYYTQHNQSERHNSRLSGGSMEQTKVTQKMIAELAGVSRSMVSLVVNNSQKPIHRETRERILAIVERYGYKVNPLALQLRSGKSRFVNIVVSKDSGYQVQRMIEHLEERLSRNGYLVLLSRINPHAEDAPSVLRAFMGFDFAGTIVLDHLFCGYEQNAPVTLARQINRYRNVIFLNRLPVRMKHNFVPIDYGRGVREAVRHLHAAGRKRIFLAVNDLDNGPARGRLEGFKEGLADVGVKFQRESCWNADEFGLSYATEEYRIPRSARIYEELVVNRKADAIIAHNDFWAAPLIKYLKKQQVRVPGDVAVVGYENIRPLCFACDPELSSISLNIELLADELVRLLLAGLRDGELPEQPPVRTRFIPRESA</sequence>
<keyword evidence="1" id="KW-0805">Transcription regulation</keyword>
<dbReference type="CDD" id="cd06267">
    <property type="entry name" value="PBP1_LacI_sugar_binding-like"/>
    <property type="match status" value="1"/>
</dbReference>
<dbReference type="Gene3D" id="1.10.260.40">
    <property type="entry name" value="lambda repressor-like DNA-binding domains"/>
    <property type="match status" value="1"/>
</dbReference>
<evidence type="ECO:0000313" key="5">
    <source>
        <dbReference type="EMBL" id="MST98657.1"/>
    </source>
</evidence>
<dbReference type="SUPFAM" id="SSF47413">
    <property type="entry name" value="lambda repressor-like DNA-binding domains"/>
    <property type="match status" value="1"/>
</dbReference>
<dbReference type="GO" id="GO:0000976">
    <property type="term" value="F:transcription cis-regulatory region binding"/>
    <property type="evidence" value="ECO:0007669"/>
    <property type="project" value="TreeGrafter"/>
</dbReference>
<evidence type="ECO:0000256" key="3">
    <source>
        <dbReference type="ARBA" id="ARBA00023163"/>
    </source>
</evidence>
<keyword evidence="2" id="KW-0238">DNA-binding</keyword>
<keyword evidence="6" id="KW-1185">Reference proteome</keyword>
<dbReference type="InterPro" id="IPR000843">
    <property type="entry name" value="HTH_LacI"/>
</dbReference>
<dbReference type="AlphaFoldDB" id="A0A844G4H1"/>
<dbReference type="SMART" id="SM00354">
    <property type="entry name" value="HTH_LACI"/>
    <property type="match status" value="1"/>
</dbReference>
<gene>
    <name evidence="5" type="ORF">FYJ85_16580</name>
</gene>
<dbReference type="CDD" id="cd01392">
    <property type="entry name" value="HTH_LacI"/>
    <property type="match status" value="1"/>
</dbReference>
<dbReference type="InterPro" id="IPR010982">
    <property type="entry name" value="Lambda_DNA-bd_dom_sf"/>
</dbReference>
<reference evidence="5 6" key="1">
    <citation type="submission" date="2019-08" db="EMBL/GenBank/DDBJ databases">
        <title>In-depth cultivation of the pig gut microbiome towards novel bacterial diversity and tailored functional studies.</title>
        <authorList>
            <person name="Wylensek D."/>
            <person name="Hitch T.C.A."/>
            <person name="Clavel T."/>
        </authorList>
    </citation>
    <scope>NUCLEOTIDE SEQUENCE [LARGE SCALE GENOMIC DNA]</scope>
    <source>
        <strain evidence="5 6">BBE-744-WT-12</strain>
    </source>
</reference>
<evidence type="ECO:0000256" key="2">
    <source>
        <dbReference type="ARBA" id="ARBA00023125"/>
    </source>
</evidence>
<dbReference type="InterPro" id="IPR028082">
    <property type="entry name" value="Peripla_BP_I"/>
</dbReference>
<protein>
    <submittedName>
        <fullName evidence="5">LacI family transcriptional regulator</fullName>
    </submittedName>
</protein>
<dbReference type="PANTHER" id="PTHR30146">
    <property type="entry name" value="LACI-RELATED TRANSCRIPTIONAL REPRESSOR"/>
    <property type="match status" value="1"/>
</dbReference>
<dbReference type="InterPro" id="IPR046335">
    <property type="entry name" value="LacI/GalR-like_sensor"/>
</dbReference>
<organism evidence="5 6">
    <name type="scientific">Victivallis lenta</name>
    <dbReference type="NCBI Taxonomy" id="2606640"/>
    <lineage>
        <taxon>Bacteria</taxon>
        <taxon>Pseudomonadati</taxon>
        <taxon>Lentisphaerota</taxon>
        <taxon>Lentisphaeria</taxon>
        <taxon>Victivallales</taxon>
        <taxon>Victivallaceae</taxon>
        <taxon>Victivallis</taxon>
    </lineage>
</organism>
<name>A0A844G4H1_9BACT</name>
<dbReference type="Proteomes" id="UP000435649">
    <property type="component" value="Unassembled WGS sequence"/>
</dbReference>
<dbReference type="SUPFAM" id="SSF53822">
    <property type="entry name" value="Periplasmic binding protein-like I"/>
    <property type="match status" value="1"/>
</dbReference>
<evidence type="ECO:0000313" key="6">
    <source>
        <dbReference type="Proteomes" id="UP000435649"/>
    </source>
</evidence>
<dbReference type="GO" id="GO:0003700">
    <property type="term" value="F:DNA-binding transcription factor activity"/>
    <property type="evidence" value="ECO:0007669"/>
    <property type="project" value="TreeGrafter"/>
</dbReference>
<dbReference type="Pfam" id="PF00356">
    <property type="entry name" value="LacI"/>
    <property type="match status" value="1"/>
</dbReference>
<dbReference type="PROSITE" id="PS50932">
    <property type="entry name" value="HTH_LACI_2"/>
    <property type="match status" value="1"/>
</dbReference>
<evidence type="ECO:0000259" key="4">
    <source>
        <dbReference type="PROSITE" id="PS50932"/>
    </source>
</evidence>
<dbReference type="PANTHER" id="PTHR30146:SF109">
    <property type="entry name" value="HTH-TYPE TRANSCRIPTIONAL REGULATOR GALS"/>
    <property type="match status" value="1"/>
</dbReference>